<dbReference type="InterPro" id="IPR014720">
    <property type="entry name" value="dsRBD_dom"/>
</dbReference>
<organism evidence="13 14">
    <name type="scientific">Paraglomus brasilianum</name>
    <dbReference type="NCBI Taxonomy" id="144538"/>
    <lineage>
        <taxon>Eukaryota</taxon>
        <taxon>Fungi</taxon>
        <taxon>Fungi incertae sedis</taxon>
        <taxon>Mucoromycota</taxon>
        <taxon>Glomeromycotina</taxon>
        <taxon>Glomeromycetes</taxon>
        <taxon>Paraglomerales</taxon>
        <taxon>Paraglomeraceae</taxon>
        <taxon>Paraglomus</taxon>
    </lineage>
</organism>
<dbReference type="PANTHER" id="PTHR18934:SF203">
    <property type="entry name" value="ATP-DEPENDENT RNA HELICASE A"/>
    <property type="match status" value="1"/>
</dbReference>
<dbReference type="InterPro" id="IPR011709">
    <property type="entry name" value="DEAD-box_helicase_OB_fold"/>
</dbReference>
<evidence type="ECO:0000256" key="3">
    <source>
        <dbReference type="ARBA" id="ARBA00022801"/>
    </source>
</evidence>
<dbReference type="InterPro" id="IPR007502">
    <property type="entry name" value="Helicase-assoc_dom"/>
</dbReference>
<feature type="region of interest" description="Disordered" evidence="9">
    <location>
        <begin position="433"/>
        <end position="455"/>
    </location>
</feature>
<feature type="domain" description="Helicase C-terminal" evidence="12">
    <location>
        <begin position="1048"/>
        <end position="1224"/>
    </location>
</feature>
<evidence type="ECO:0000256" key="2">
    <source>
        <dbReference type="ARBA" id="ARBA00022741"/>
    </source>
</evidence>
<feature type="compositionally biased region" description="Polar residues" evidence="9">
    <location>
        <begin position="129"/>
        <end position="138"/>
    </location>
</feature>
<reference evidence="13" key="1">
    <citation type="submission" date="2021-06" db="EMBL/GenBank/DDBJ databases">
        <authorList>
            <person name="Kallberg Y."/>
            <person name="Tangrot J."/>
            <person name="Rosling A."/>
        </authorList>
    </citation>
    <scope>NUCLEOTIDE SEQUENCE</scope>
    <source>
        <strain evidence="13">BR232B</strain>
    </source>
</reference>
<feature type="compositionally biased region" description="Basic and acidic residues" evidence="9">
    <location>
        <begin position="104"/>
        <end position="121"/>
    </location>
</feature>
<keyword evidence="2" id="KW-0547">Nucleotide-binding</keyword>
<comment type="similarity">
    <text evidence="7">Belongs to the DExH box helicase family.</text>
</comment>
<dbReference type="PROSITE" id="PS00690">
    <property type="entry name" value="DEAH_ATP_HELICASE"/>
    <property type="match status" value="1"/>
</dbReference>
<evidence type="ECO:0000256" key="4">
    <source>
        <dbReference type="ARBA" id="ARBA00022806"/>
    </source>
</evidence>
<feature type="domain" description="DRBM" evidence="10">
    <location>
        <begin position="387"/>
        <end position="423"/>
    </location>
</feature>
<dbReference type="Gene3D" id="3.40.50.300">
    <property type="entry name" value="P-loop containing nucleotide triphosphate hydrolases"/>
    <property type="match status" value="2"/>
</dbReference>
<keyword evidence="4" id="KW-0347">Helicase</keyword>
<dbReference type="CDD" id="cd10845">
    <property type="entry name" value="DSRM_RNAse_III_family"/>
    <property type="match status" value="1"/>
</dbReference>
<gene>
    <name evidence="13" type="ORF">PBRASI_LOCUS6107</name>
</gene>
<dbReference type="GO" id="GO:0005524">
    <property type="term" value="F:ATP binding"/>
    <property type="evidence" value="ECO:0007669"/>
    <property type="project" value="UniProtKB-KW"/>
</dbReference>
<accession>A0A9N9BPU9</accession>
<evidence type="ECO:0000313" key="13">
    <source>
        <dbReference type="EMBL" id="CAG8571177.1"/>
    </source>
</evidence>
<dbReference type="PROSITE" id="PS51194">
    <property type="entry name" value="HELICASE_CTER"/>
    <property type="match status" value="1"/>
</dbReference>
<sequence>MSKSVQYISNGLNPLTDTATPSSLRKFTRDLSPKKISYNCESERQNKVIENSHIGNNAMKSSQSNTYYSRQQLNERERNREPTSCAFAHQLPSSTQQRRHLPHHKYEPFIDLSKSRNDFRTNSRHNRRNSPNTEPSTRYPQAYAAHCDHDRSCNTHSSRDRYSKTNSYSQTRKLEESWRRSESRSSSQSGHSLSSQDRPQSRQSMQRLSPVKDSSSTSKKRPLSPLTPADPYVPTHRQRLSSDANTFVSSYFDEKSDAIVRIDDVDCDCTNQHHQEQPNLYSSYNQLFSQLEHSSQRDPLPPQQTVYQRDRERQRVVEKRQKSTYHMPHLIYNQNYINSTFDVESVKSRQENLAWLKGPKSFLNNHAKHDVSWESFGPDDNKLHRATVSLKISGETLLAYGDGKTKKDAEKIAYLHLLYKLEADGMLQKLVDEHKSGSRKQDSPPAKVNPGEGDPKKHVMDFCSRFDYIPEFKVTGEGPAHNTIWNAVVELPEPNIIGHGSGRTKRDAENAAARDFKQKTEEYMTANGINSIDKAAGSSLNETDAKRFVSYVIKKFGYKAPVFQYKRIGPAHHTLWQAHLIVQDTVLGVATRSNKRDAQGASYINGAIALRKQYGHHWEKYENEIKNKEKTKPAPSVQIYFGDKSHDILESLVSDMHDIEYFLRNGDEDLTMQSKQTQSSDVSNEPTNLPKYPVKRLQLNDTFLVSKSMELYNRHQRYLNSLQNAQIRAARDSLPIARYTSTIVEAIEKNPVIVLVGATGCGKTTQLPQIIFEDAIRNGKGASCNIIVTQPRRIAAISVAQRVAKERAECLGQSIGYTVRFESVPPAPAGSILYCTTGIFLRKMHEDKDGKDTLEGVSHIVVDEVHERDMNCDFLLVILKRILFERRRDGLPPIKLILMSATIDTGIFADYFGEFCPDGKCPVIEVPGRTFPVQQYFLDDLVPMLKSRYQSTGLACFEDKDTKRYVDRELKLAPPQIETPRPPVSKTDAQNKYLTVDVDSDDVSSHNSDVDDVEGSSTPSPNVVEWSNVPKQIDEIADAEIPYQLMALVIAHVVNTSTEGAILVFLPGLEEIMTFQRQITSTPYPLGINFANTERFKIYVLHSTIPASAQQEVFDPVPNNMRKIILATNIAETSVTIQDIVHVIDSGKVKEKRYDQSKRMTNLMTTWISQSNSRQRSGRAGRVREGEYYALMSYARYQTLQGYSTPEMLRSDLQEICLYVKALDLPATIGDVLAQAIQPPDEASVVAALENLKSLRALDSSEELTPLGKVLATLPMEPGLGKMVLLGAIFQCLDPMLTIAACMASKNPFMSLPQYKQQADQVKVEWAQGLASDHFAVLNAYKAWYKIYSQGRAVAAARFCSDNYLNKSGMQNIEQVKLQLLQLLERAGVVPKHNQRFNYRHQTGLGIGPPELNVNSNCIPLLRALICAGVYPNVSLKTSKKTCRTRHENCAFIHPASVNYKGRLAKAAAMRNGSGQSGEEENLEAAVGTLYAYSTKVKSSGQQVLLRDTTKIDLLSVVLFGGETELLQKGDITLLMDEWLQFTGGPKSIRMISQLKYLLERCLSRIYDQLDVKNHKGSANNNDGDDDANQLSDVDRLEYNERAKTRLVQGITELLDQIDRDGPPPLPLYTADRYRPS</sequence>
<feature type="region of interest" description="Disordered" evidence="9">
    <location>
        <begin position="55"/>
        <end position="138"/>
    </location>
</feature>
<keyword evidence="6 8" id="KW-0694">RNA-binding</keyword>
<dbReference type="Pfam" id="PF00035">
    <property type="entry name" value="dsrm"/>
    <property type="match status" value="1"/>
</dbReference>
<dbReference type="OrthoDB" id="28053at2759"/>
<evidence type="ECO:0000256" key="6">
    <source>
        <dbReference type="ARBA" id="ARBA00022884"/>
    </source>
</evidence>
<protein>
    <recommendedName>
        <fullName evidence="1">RNA helicase</fullName>
        <ecNumber evidence="1">3.6.4.13</ecNumber>
    </recommendedName>
</protein>
<dbReference type="Proteomes" id="UP000789739">
    <property type="component" value="Unassembled WGS sequence"/>
</dbReference>
<dbReference type="PANTHER" id="PTHR18934">
    <property type="entry name" value="ATP-DEPENDENT RNA HELICASE"/>
    <property type="match status" value="1"/>
</dbReference>
<feature type="compositionally biased region" description="Polar residues" evidence="9">
    <location>
        <begin position="55"/>
        <end position="72"/>
    </location>
</feature>
<feature type="region of interest" description="Disordered" evidence="9">
    <location>
        <begin position="150"/>
        <end position="238"/>
    </location>
</feature>
<evidence type="ECO:0000259" key="12">
    <source>
        <dbReference type="PROSITE" id="PS51194"/>
    </source>
</evidence>
<evidence type="ECO:0000256" key="5">
    <source>
        <dbReference type="ARBA" id="ARBA00022840"/>
    </source>
</evidence>
<dbReference type="Pfam" id="PF21010">
    <property type="entry name" value="HA2_C"/>
    <property type="match status" value="1"/>
</dbReference>
<evidence type="ECO:0000256" key="9">
    <source>
        <dbReference type="SAM" id="MobiDB-lite"/>
    </source>
</evidence>
<dbReference type="Pfam" id="PF00271">
    <property type="entry name" value="Helicase_C"/>
    <property type="match status" value="1"/>
</dbReference>
<dbReference type="Gene3D" id="1.20.120.1080">
    <property type="match status" value="1"/>
</dbReference>
<dbReference type="Pfam" id="PF04408">
    <property type="entry name" value="WHD_HA2"/>
    <property type="match status" value="1"/>
</dbReference>
<dbReference type="GO" id="GO:0003723">
    <property type="term" value="F:RNA binding"/>
    <property type="evidence" value="ECO:0007669"/>
    <property type="project" value="UniProtKB-UniRule"/>
</dbReference>
<keyword evidence="5" id="KW-0067">ATP-binding</keyword>
<dbReference type="SUPFAM" id="SSF52540">
    <property type="entry name" value="P-loop containing nucleoside triphosphate hydrolases"/>
    <property type="match status" value="1"/>
</dbReference>
<dbReference type="SUPFAM" id="SSF54768">
    <property type="entry name" value="dsRNA-binding domain-like"/>
    <property type="match status" value="2"/>
</dbReference>
<dbReference type="InterPro" id="IPR002464">
    <property type="entry name" value="DNA/RNA_helicase_DEAH_CS"/>
</dbReference>
<evidence type="ECO:0000259" key="11">
    <source>
        <dbReference type="PROSITE" id="PS51192"/>
    </source>
</evidence>
<dbReference type="InterPro" id="IPR014001">
    <property type="entry name" value="Helicase_ATP-bd"/>
</dbReference>
<dbReference type="InterPro" id="IPR048333">
    <property type="entry name" value="HA2_WH"/>
</dbReference>
<feature type="compositionally biased region" description="Basic and acidic residues" evidence="9">
    <location>
        <begin position="433"/>
        <end position="442"/>
    </location>
</feature>
<dbReference type="Pfam" id="PF07717">
    <property type="entry name" value="OB_NTP_bind"/>
    <property type="match status" value="1"/>
</dbReference>
<dbReference type="EMBL" id="CAJVPI010000776">
    <property type="protein sequence ID" value="CAG8571177.1"/>
    <property type="molecule type" value="Genomic_DNA"/>
</dbReference>
<evidence type="ECO:0000256" key="7">
    <source>
        <dbReference type="ARBA" id="ARBA00060772"/>
    </source>
</evidence>
<keyword evidence="3" id="KW-0378">Hydrolase</keyword>
<feature type="compositionally biased region" description="Polar residues" evidence="9">
    <location>
        <begin position="196"/>
        <end position="217"/>
    </location>
</feature>
<dbReference type="Pfam" id="PF00270">
    <property type="entry name" value="DEAD"/>
    <property type="match status" value="1"/>
</dbReference>
<dbReference type="GO" id="GO:0016787">
    <property type="term" value="F:hydrolase activity"/>
    <property type="evidence" value="ECO:0007669"/>
    <property type="project" value="UniProtKB-KW"/>
</dbReference>
<dbReference type="SMART" id="SM00358">
    <property type="entry name" value="DSRM"/>
    <property type="match status" value="3"/>
</dbReference>
<dbReference type="SMART" id="SM00490">
    <property type="entry name" value="HELICc"/>
    <property type="match status" value="1"/>
</dbReference>
<feature type="compositionally biased region" description="Low complexity" evidence="9">
    <location>
        <begin position="184"/>
        <end position="195"/>
    </location>
</feature>
<dbReference type="FunFam" id="3.40.50.300:FF:000526">
    <property type="entry name" value="DExH-box ATP-dependent RNA helicase DExH3"/>
    <property type="match status" value="1"/>
</dbReference>
<dbReference type="InterPro" id="IPR027417">
    <property type="entry name" value="P-loop_NTPase"/>
</dbReference>
<evidence type="ECO:0000256" key="1">
    <source>
        <dbReference type="ARBA" id="ARBA00012552"/>
    </source>
</evidence>
<evidence type="ECO:0000256" key="8">
    <source>
        <dbReference type="PROSITE-ProRule" id="PRU00266"/>
    </source>
</evidence>
<dbReference type="FunFam" id="1.20.120.1080:FF:000002">
    <property type="entry name" value="Putative ATP-dependent RNA helicase DHX36"/>
    <property type="match status" value="1"/>
</dbReference>
<dbReference type="SMART" id="SM00847">
    <property type="entry name" value="HA2"/>
    <property type="match status" value="1"/>
</dbReference>
<dbReference type="EC" id="3.6.4.13" evidence="1"/>
<dbReference type="PROSITE" id="PS50137">
    <property type="entry name" value="DS_RBD"/>
    <property type="match status" value="2"/>
</dbReference>
<keyword evidence="14" id="KW-1185">Reference proteome</keyword>
<dbReference type="InterPro" id="IPR011545">
    <property type="entry name" value="DEAD/DEAH_box_helicase_dom"/>
</dbReference>
<dbReference type="SMART" id="SM00487">
    <property type="entry name" value="DEXDc"/>
    <property type="match status" value="1"/>
</dbReference>
<comment type="caution">
    <text evidence="13">The sequence shown here is derived from an EMBL/GenBank/DDBJ whole genome shotgun (WGS) entry which is preliminary data.</text>
</comment>
<feature type="region of interest" description="Disordered" evidence="9">
    <location>
        <begin position="997"/>
        <end position="1025"/>
    </location>
</feature>
<dbReference type="PROSITE" id="PS51192">
    <property type="entry name" value="HELICASE_ATP_BIND_1"/>
    <property type="match status" value="1"/>
</dbReference>
<evidence type="ECO:0000259" key="10">
    <source>
        <dbReference type="PROSITE" id="PS50137"/>
    </source>
</evidence>
<dbReference type="InterPro" id="IPR001650">
    <property type="entry name" value="Helicase_C-like"/>
</dbReference>
<feature type="region of interest" description="Disordered" evidence="9">
    <location>
        <begin position="1618"/>
        <end position="1637"/>
    </location>
</feature>
<proteinExistence type="inferred from homology"/>
<dbReference type="GO" id="GO:0003724">
    <property type="term" value="F:RNA helicase activity"/>
    <property type="evidence" value="ECO:0007669"/>
    <property type="project" value="UniProtKB-EC"/>
</dbReference>
<name>A0A9N9BPU9_9GLOM</name>
<dbReference type="Gene3D" id="3.30.160.20">
    <property type="match status" value="1"/>
</dbReference>
<dbReference type="CDD" id="cd18791">
    <property type="entry name" value="SF2_C_RHA"/>
    <property type="match status" value="1"/>
</dbReference>
<feature type="domain" description="Helicase ATP-binding" evidence="11">
    <location>
        <begin position="744"/>
        <end position="912"/>
    </location>
</feature>
<feature type="compositionally biased region" description="Basic and acidic residues" evidence="9">
    <location>
        <begin position="172"/>
        <end position="183"/>
    </location>
</feature>
<evidence type="ECO:0000313" key="14">
    <source>
        <dbReference type="Proteomes" id="UP000789739"/>
    </source>
</evidence>
<feature type="compositionally biased region" description="Basic and acidic residues" evidence="9">
    <location>
        <begin position="150"/>
        <end position="163"/>
    </location>
</feature>
<feature type="domain" description="DRBM" evidence="10">
    <location>
        <begin position="454"/>
        <end position="522"/>
    </location>
</feature>
<dbReference type="GO" id="GO:1990904">
    <property type="term" value="C:ribonucleoprotein complex"/>
    <property type="evidence" value="ECO:0007669"/>
    <property type="project" value="UniProtKB-ARBA"/>
</dbReference>